<gene>
    <name evidence="3" type="ORF">ACH46_05245</name>
</gene>
<keyword evidence="4" id="KW-1185">Reference proteome</keyword>
<reference evidence="3 4" key="2">
    <citation type="journal article" date="2017" name="Int. J. Syst. Evol. Microbiol.">
        <title>Gordonia phthalatica sp. nov., a di-n-butyl phthalate-degrading bacterium isolated from activated sludge.</title>
        <authorList>
            <person name="Jin D."/>
            <person name="Kong X."/>
            <person name="Jia M."/>
            <person name="Yu X."/>
            <person name="Wang X."/>
            <person name="Zhuang X."/>
            <person name="Deng Y."/>
            <person name="Bai Z."/>
        </authorList>
    </citation>
    <scope>NUCLEOTIDE SEQUENCE [LARGE SCALE GENOMIC DNA]</scope>
    <source>
        <strain evidence="3 4">QH-11</strain>
    </source>
</reference>
<dbReference type="KEGG" id="goq:ACH46_05245"/>
<dbReference type="SUPFAM" id="SSF52980">
    <property type="entry name" value="Restriction endonuclease-like"/>
    <property type="match status" value="1"/>
</dbReference>
<dbReference type="STRING" id="1136941.ACH46_05245"/>
<dbReference type="AlphaFoldDB" id="A0A0N9NFW1"/>
<dbReference type="Pfam" id="PF09407">
    <property type="entry name" value="AbiEi_1"/>
    <property type="match status" value="1"/>
</dbReference>
<dbReference type="InterPro" id="IPR011335">
    <property type="entry name" value="Restrct_endonuc-II-like"/>
</dbReference>
<evidence type="ECO:0000313" key="4">
    <source>
        <dbReference type="Proteomes" id="UP000063789"/>
    </source>
</evidence>
<accession>A0A0N9NFW1</accession>
<name>A0A0N9NFW1_9ACTN</name>
<feature type="domain" description="DUF559" evidence="1">
    <location>
        <begin position="193"/>
        <end position="288"/>
    </location>
</feature>
<reference evidence="4" key="1">
    <citation type="submission" date="2015-06" db="EMBL/GenBank/DDBJ databases">
        <title>Complete genome sequence and metabolic analysis of phthalate degradation pathway in Gordonia sp. QH-11.</title>
        <authorList>
            <person name="Jin D."/>
            <person name="Kong X."/>
            <person name="Bai Z."/>
        </authorList>
    </citation>
    <scope>NUCLEOTIDE SEQUENCE [LARGE SCALE GENOMIC DNA]</scope>
    <source>
        <strain evidence="4">QH-11</strain>
    </source>
</reference>
<dbReference type="InterPro" id="IPR007569">
    <property type="entry name" value="DUF559"/>
</dbReference>
<evidence type="ECO:0000259" key="2">
    <source>
        <dbReference type="Pfam" id="PF09407"/>
    </source>
</evidence>
<dbReference type="Gene3D" id="3.40.960.10">
    <property type="entry name" value="VSR Endonuclease"/>
    <property type="match status" value="1"/>
</dbReference>
<evidence type="ECO:0000259" key="1">
    <source>
        <dbReference type="Pfam" id="PF04480"/>
    </source>
</evidence>
<dbReference type="Pfam" id="PF04480">
    <property type="entry name" value="DUF559"/>
    <property type="match status" value="1"/>
</dbReference>
<dbReference type="Proteomes" id="UP000063789">
    <property type="component" value="Chromosome"/>
</dbReference>
<evidence type="ECO:0000313" key="3">
    <source>
        <dbReference type="EMBL" id="ALG86616.1"/>
    </source>
</evidence>
<dbReference type="InterPro" id="IPR018547">
    <property type="entry name" value="AbiEi_C"/>
</dbReference>
<dbReference type="PATRIC" id="fig|1136941.3.peg.1073"/>
<sequence>MAIRTAEFLADHDGVIETTQALNLGMTRDQVHHKTDVGLWRSHARSVFLSAEHHLTDMAAVRIASLAHQGATVDRSSAAWLHGLIDEAPSTVTMSVPRSVHGTCACSILTEIRRRSFPSEDLTTVRGIRTTALPLTVLAAAADLDDGIAIMDRALQTKRVSLRELRAALDRNSGSHGMRNARRLLTAAEGLSESELERKFVRFLRKHRIRGWQQQVWLENRRLDFVWPEERIAVSLHGWAFHHDHDRWERDQETTNMLTGMGWLPLIFTWKRLEFEPDNVLRELSRTLELRQGTM</sequence>
<feature type="domain" description="AbiEi antitoxin C-terminal" evidence="2">
    <location>
        <begin position="68"/>
        <end position="140"/>
    </location>
</feature>
<dbReference type="EMBL" id="CP011853">
    <property type="protein sequence ID" value="ALG86616.1"/>
    <property type="molecule type" value="Genomic_DNA"/>
</dbReference>
<organism evidence="3 4">
    <name type="scientific">Gordonia phthalatica</name>
    <dbReference type="NCBI Taxonomy" id="1136941"/>
    <lineage>
        <taxon>Bacteria</taxon>
        <taxon>Bacillati</taxon>
        <taxon>Actinomycetota</taxon>
        <taxon>Actinomycetes</taxon>
        <taxon>Mycobacteriales</taxon>
        <taxon>Gordoniaceae</taxon>
        <taxon>Gordonia</taxon>
    </lineage>
</organism>
<proteinExistence type="predicted"/>
<protein>
    <submittedName>
        <fullName evidence="3">Uncharacterized protein</fullName>
    </submittedName>
</protein>